<organism evidence="1 2">
    <name type="scientific">Desulfosalsimonas propionicica</name>
    <dbReference type="NCBI Taxonomy" id="332175"/>
    <lineage>
        <taxon>Bacteria</taxon>
        <taxon>Pseudomonadati</taxon>
        <taxon>Thermodesulfobacteriota</taxon>
        <taxon>Desulfobacteria</taxon>
        <taxon>Desulfobacterales</taxon>
        <taxon>Desulfosalsimonadaceae</taxon>
        <taxon>Desulfosalsimonas</taxon>
    </lineage>
</organism>
<sequence length="108" mass="12363">MNYLYHLALSRNLFPPSSPRNVIVKGLPMKEVDELLAHCQRRTDMFRMQKLGYEAAAKEFAAQGKIDHKEFMALVGKKAREFAKKEKFDLDLAQAELIGSKPPNENNK</sequence>
<dbReference type="EMBL" id="JACDUS010000022">
    <property type="protein sequence ID" value="MBA2883252.1"/>
    <property type="molecule type" value="Genomic_DNA"/>
</dbReference>
<proteinExistence type="predicted"/>
<dbReference type="AlphaFoldDB" id="A0A7W0CCI4"/>
<evidence type="ECO:0000313" key="1">
    <source>
        <dbReference type="EMBL" id="MBA2883252.1"/>
    </source>
</evidence>
<gene>
    <name evidence="1" type="ORF">HNR65_003614</name>
</gene>
<dbReference type="Proteomes" id="UP000525298">
    <property type="component" value="Unassembled WGS sequence"/>
</dbReference>
<dbReference type="RefSeq" id="WP_181552855.1">
    <property type="nucleotide sequence ID" value="NZ_JACDUS010000022.1"/>
</dbReference>
<comment type="caution">
    <text evidence="1">The sequence shown here is derived from an EMBL/GenBank/DDBJ whole genome shotgun (WGS) entry which is preliminary data.</text>
</comment>
<reference evidence="1 2" key="1">
    <citation type="submission" date="2020-07" db="EMBL/GenBank/DDBJ databases">
        <title>Genomic Encyclopedia of Type Strains, Phase IV (KMG-IV): sequencing the most valuable type-strain genomes for metagenomic binning, comparative biology and taxonomic classification.</title>
        <authorList>
            <person name="Goeker M."/>
        </authorList>
    </citation>
    <scope>NUCLEOTIDE SEQUENCE [LARGE SCALE GENOMIC DNA]</scope>
    <source>
        <strain evidence="1 2">DSM 17721</strain>
    </source>
</reference>
<keyword evidence="2" id="KW-1185">Reference proteome</keyword>
<protein>
    <submittedName>
        <fullName evidence="1">Uncharacterized protein</fullName>
    </submittedName>
</protein>
<evidence type="ECO:0000313" key="2">
    <source>
        <dbReference type="Proteomes" id="UP000525298"/>
    </source>
</evidence>
<accession>A0A7W0CCI4</accession>
<name>A0A7W0CCI4_9BACT</name>